<dbReference type="InterPro" id="IPR050330">
    <property type="entry name" value="Bact_OuterMem_StrucFunc"/>
</dbReference>
<evidence type="ECO:0000256" key="6">
    <source>
        <dbReference type="ARBA" id="ARBA00023136"/>
    </source>
</evidence>
<evidence type="ECO:0000256" key="2">
    <source>
        <dbReference type="ARBA" id="ARBA00008914"/>
    </source>
</evidence>
<dbReference type="OrthoDB" id="9809186at2"/>
<dbReference type="PANTHER" id="PTHR30329:SF21">
    <property type="entry name" value="LIPOPROTEIN YIAD-RELATED"/>
    <property type="match status" value="1"/>
</dbReference>
<comment type="similarity">
    <text evidence="2">Belongs to the MotB family.</text>
</comment>
<dbReference type="PROSITE" id="PS51123">
    <property type="entry name" value="OMPA_2"/>
    <property type="match status" value="1"/>
</dbReference>
<name>A0A0B3BPL8_9PSED</name>
<comment type="caution">
    <text evidence="11">The sequence shown here is derived from an EMBL/GenBank/DDBJ whole genome shotgun (WGS) entry which is preliminary data.</text>
</comment>
<dbReference type="AlphaFoldDB" id="A0A0B3BPL8"/>
<evidence type="ECO:0000256" key="9">
    <source>
        <dbReference type="SAM" id="Phobius"/>
    </source>
</evidence>
<dbReference type="Proteomes" id="UP000030980">
    <property type="component" value="Unassembled WGS sequence"/>
</dbReference>
<dbReference type="InterPro" id="IPR006665">
    <property type="entry name" value="OmpA-like"/>
</dbReference>
<dbReference type="Pfam" id="PF13677">
    <property type="entry name" value="MotB_plug"/>
    <property type="match status" value="1"/>
</dbReference>
<dbReference type="NCBIfam" id="NF006548">
    <property type="entry name" value="PRK09041.1"/>
    <property type="match status" value="1"/>
</dbReference>
<keyword evidence="4 9" id="KW-0812">Transmembrane</keyword>
<dbReference type="RefSeq" id="WP_039606587.1">
    <property type="nucleotide sequence ID" value="NZ_FMUP01000002.1"/>
</dbReference>
<feature type="transmembrane region" description="Helical" evidence="9">
    <location>
        <begin position="21"/>
        <end position="45"/>
    </location>
</feature>
<protein>
    <submittedName>
        <fullName evidence="11">Flagellar motor protein MotB</fullName>
    </submittedName>
</protein>
<accession>A0A0B3BPL8</accession>
<dbReference type="InterPro" id="IPR025713">
    <property type="entry name" value="MotB-like_N_dom"/>
</dbReference>
<organism evidence="11 12">
    <name type="scientific">Pseudomonas flexibilis</name>
    <dbReference type="NCBI Taxonomy" id="706570"/>
    <lineage>
        <taxon>Bacteria</taxon>
        <taxon>Pseudomonadati</taxon>
        <taxon>Pseudomonadota</taxon>
        <taxon>Gammaproteobacteria</taxon>
        <taxon>Pseudomonadales</taxon>
        <taxon>Pseudomonadaceae</taxon>
        <taxon>Pseudomonas</taxon>
    </lineage>
</organism>
<dbReference type="Gene3D" id="3.30.1330.60">
    <property type="entry name" value="OmpA-like domain"/>
    <property type="match status" value="1"/>
</dbReference>
<evidence type="ECO:0000256" key="3">
    <source>
        <dbReference type="ARBA" id="ARBA00022475"/>
    </source>
</evidence>
<evidence type="ECO:0000259" key="10">
    <source>
        <dbReference type="PROSITE" id="PS51123"/>
    </source>
</evidence>
<dbReference type="EMBL" id="JTAK01000004">
    <property type="protein sequence ID" value="KHO64560.1"/>
    <property type="molecule type" value="Genomic_DNA"/>
</dbReference>
<keyword evidence="5 9" id="KW-1133">Transmembrane helix</keyword>
<dbReference type="GO" id="GO:0005886">
    <property type="term" value="C:plasma membrane"/>
    <property type="evidence" value="ECO:0007669"/>
    <property type="project" value="UniProtKB-SubCell"/>
</dbReference>
<evidence type="ECO:0000256" key="4">
    <source>
        <dbReference type="ARBA" id="ARBA00022692"/>
    </source>
</evidence>
<keyword evidence="3" id="KW-1003">Cell membrane</keyword>
<keyword evidence="6 7" id="KW-0472">Membrane</keyword>
<evidence type="ECO:0000256" key="1">
    <source>
        <dbReference type="ARBA" id="ARBA00004162"/>
    </source>
</evidence>
<gene>
    <name evidence="11" type="ORF">PT85_10180</name>
</gene>
<evidence type="ECO:0000256" key="8">
    <source>
        <dbReference type="SAM" id="MobiDB-lite"/>
    </source>
</evidence>
<evidence type="ECO:0000256" key="7">
    <source>
        <dbReference type="PROSITE-ProRule" id="PRU00473"/>
    </source>
</evidence>
<dbReference type="Pfam" id="PF00691">
    <property type="entry name" value="OmpA"/>
    <property type="match status" value="1"/>
</dbReference>
<sequence>MENNQPIIIKRIKRYDSGHHGGSWKIALADFMTAMMAFFLVLWLMSVSTPLQRAIISGYFKDPIGFSGSTSKHVIDLGGSPHPAPDRTQNVELNGPLSEGLSNPVDVDEISNLSAELDFERLEMLRLELQNVIEESSELQRFKDQILIESTRDGLRIQIMDSENRPMFALGSDRMEEYFEDILLALGDTLVTVPNKITLSGHTDARQYSAARGFEGNWELSTLRANAARRALVAGGYPEENVAQVVGYASAALYNRADPYSPANRRIDIVVLTRKAQRAMEGEPDGSGGRLPAPQETPPPPVPAEEVKQRMDLFRDGPLKMDELKRQ</sequence>
<evidence type="ECO:0000256" key="5">
    <source>
        <dbReference type="ARBA" id="ARBA00022989"/>
    </source>
</evidence>
<feature type="domain" description="OmpA-like" evidence="10">
    <location>
        <begin position="155"/>
        <end position="275"/>
    </location>
</feature>
<dbReference type="InterPro" id="IPR036737">
    <property type="entry name" value="OmpA-like_sf"/>
</dbReference>
<dbReference type="PANTHER" id="PTHR30329">
    <property type="entry name" value="STATOR ELEMENT OF FLAGELLAR MOTOR COMPLEX"/>
    <property type="match status" value="1"/>
</dbReference>
<proteinExistence type="inferred from homology"/>
<dbReference type="STRING" id="706570.PT85_10180"/>
<feature type="compositionally biased region" description="Basic and acidic residues" evidence="8">
    <location>
        <begin position="305"/>
        <end position="327"/>
    </location>
</feature>
<keyword evidence="11" id="KW-0282">Flagellum</keyword>
<feature type="region of interest" description="Disordered" evidence="8">
    <location>
        <begin position="278"/>
        <end position="327"/>
    </location>
</feature>
<dbReference type="CDD" id="cd07185">
    <property type="entry name" value="OmpA_C-like"/>
    <property type="match status" value="1"/>
</dbReference>
<reference evidence="11 12" key="1">
    <citation type="submission" date="2014-11" db="EMBL/GenBank/DDBJ databases">
        <title>Genome sequence of Pseudomonas tuomuerensis JCM 14085.</title>
        <authorList>
            <person name="Shin S.-K."/>
            <person name="Yi H."/>
        </authorList>
    </citation>
    <scope>NUCLEOTIDE SEQUENCE [LARGE SCALE GENOMIC DNA]</scope>
    <source>
        <strain evidence="11 12">JCM 14085</strain>
    </source>
</reference>
<comment type="subcellular location">
    <subcellularLocation>
        <location evidence="1">Cell membrane</location>
        <topology evidence="1">Single-pass membrane protein</topology>
    </subcellularLocation>
</comment>
<keyword evidence="12" id="KW-1185">Reference proteome</keyword>
<dbReference type="SUPFAM" id="SSF103088">
    <property type="entry name" value="OmpA-like"/>
    <property type="match status" value="1"/>
</dbReference>
<keyword evidence="11" id="KW-0969">Cilium</keyword>
<evidence type="ECO:0000313" key="11">
    <source>
        <dbReference type="EMBL" id="KHO64560.1"/>
    </source>
</evidence>
<evidence type="ECO:0000313" key="12">
    <source>
        <dbReference type="Proteomes" id="UP000030980"/>
    </source>
</evidence>
<keyword evidence="11" id="KW-0966">Cell projection</keyword>